<keyword evidence="8" id="KW-0129">CBS domain</keyword>
<dbReference type="InterPro" id="IPR046342">
    <property type="entry name" value="CBS_dom_sf"/>
</dbReference>
<dbReference type="InterPro" id="IPR001667">
    <property type="entry name" value="DDH_dom"/>
</dbReference>
<evidence type="ECO:0000256" key="1">
    <source>
        <dbReference type="ARBA" id="ARBA00001936"/>
    </source>
</evidence>
<dbReference type="PANTHER" id="PTHR12112:SF22">
    <property type="entry name" value="MANGANESE-DEPENDENT INORGANIC PYROPHOSPHATASE-RELATED"/>
    <property type="match status" value="1"/>
</dbReference>
<protein>
    <recommendedName>
        <fullName evidence="2">inorganic diphosphatase</fullName>
        <ecNumber evidence="2">3.6.1.1</ecNumber>
    </recommendedName>
    <alternativeName>
        <fullName evidence="6">Pyrophosphate phospho-hydrolase</fullName>
    </alternativeName>
</protein>
<feature type="domain" description="CBS" evidence="9">
    <location>
        <begin position="70"/>
        <end position="128"/>
    </location>
</feature>
<dbReference type="Proteomes" id="UP001314796">
    <property type="component" value="Unassembled WGS sequence"/>
</dbReference>
<evidence type="ECO:0000259" key="9">
    <source>
        <dbReference type="PROSITE" id="PS51371"/>
    </source>
</evidence>
<dbReference type="GO" id="GO:0004427">
    <property type="term" value="F:inorganic diphosphate phosphatase activity"/>
    <property type="evidence" value="ECO:0007669"/>
    <property type="project" value="UniProtKB-EC"/>
</dbReference>
<dbReference type="PROSITE" id="PS51371">
    <property type="entry name" value="CBS"/>
    <property type="match status" value="2"/>
</dbReference>
<evidence type="ECO:0000256" key="2">
    <source>
        <dbReference type="ARBA" id="ARBA00012146"/>
    </source>
</evidence>
<keyword evidence="3" id="KW-0479">Metal-binding</keyword>
<comment type="caution">
    <text evidence="10">The sequence shown here is derived from an EMBL/GenBank/DDBJ whole genome shotgun (WGS) entry which is preliminary data.</text>
</comment>
<evidence type="ECO:0000256" key="4">
    <source>
        <dbReference type="ARBA" id="ARBA00022801"/>
    </source>
</evidence>
<dbReference type="InterPro" id="IPR004097">
    <property type="entry name" value="DHHA2"/>
</dbReference>
<dbReference type="InterPro" id="IPR010766">
    <property type="entry name" value="DRTGG"/>
</dbReference>
<dbReference type="CDD" id="cd04597">
    <property type="entry name" value="CBS_pair_inorgPPase"/>
    <property type="match status" value="1"/>
</dbReference>
<dbReference type="EMBL" id="JAFBEE010000011">
    <property type="protein sequence ID" value="MBM7615349.1"/>
    <property type="molecule type" value="Genomic_DNA"/>
</dbReference>
<comment type="catalytic activity">
    <reaction evidence="7">
        <text>diphosphate + H2O = 2 phosphate + H(+)</text>
        <dbReference type="Rhea" id="RHEA:24576"/>
        <dbReference type="ChEBI" id="CHEBI:15377"/>
        <dbReference type="ChEBI" id="CHEBI:15378"/>
        <dbReference type="ChEBI" id="CHEBI:33019"/>
        <dbReference type="ChEBI" id="CHEBI:43474"/>
        <dbReference type="EC" id="3.6.1.1"/>
    </reaction>
</comment>
<comment type="cofactor">
    <cofactor evidence="1">
        <name>Mn(2+)</name>
        <dbReference type="ChEBI" id="CHEBI:29035"/>
    </cofactor>
</comment>
<dbReference type="SMART" id="SM01131">
    <property type="entry name" value="DHHA2"/>
    <property type="match status" value="1"/>
</dbReference>
<keyword evidence="5" id="KW-0464">Manganese</keyword>
<dbReference type="NCBIfam" id="NF011442">
    <property type="entry name" value="PRK14869.1-4"/>
    <property type="match status" value="1"/>
</dbReference>
<dbReference type="Gene3D" id="3.40.1390.20">
    <property type="entry name" value="HprK N-terminal domain-like"/>
    <property type="match status" value="1"/>
</dbReference>
<evidence type="ECO:0000256" key="3">
    <source>
        <dbReference type="ARBA" id="ARBA00022723"/>
    </source>
</evidence>
<dbReference type="SUPFAM" id="SSF75138">
    <property type="entry name" value="HprK N-terminal domain-like"/>
    <property type="match status" value="1"/>
</dbReference>
<dbReference type="SUPFAM" id="SSF64182">
    <property type="entry name" value="DHH phosphoesterases"/>
    <property type="match status" value="1"/>
</dbReference>
<evidence type="ECO:0000256" key="5">
    <source>
        <dbReference type="ARBA" id="ARBA00023211"/>
    </source>
</evidence>
<feature type="domain" description="CBS" evidence="9">
    <location>
        <begin position="243"/>
        <end position="301"/>
    </location>
</feature>
<name>A0ABS2NQX4_9FIRM</name>
<evidence type="ECO:0000256" key="6">
    <source>
        <dbReference type="ARBA" id="ARBA00032535"/>
    </source>
</evidence>
<gene>
    <name evidence="10" type="ORF">JOC73_001918</name>
</gene>
<keyword evidence="4 10" id="KW-0378">Hydrolase</keyword>
<evidence type="ECO:0000313" key="11">
    <source>
        <dbReference type="Proteomes" id="UP001314796"/>
    </source>
</evidence>
<dbReference type="SUPFAM" id="SSF54631">
    <property type="entry name" value="CBS-domain pair"/>
    <property type="match status" value="1"/>
</dbReference>
<reference evidence="10 11" key="1">
    <citation type="submission" date="2021-01" db="EMBL/GenBank/DDBJ databases">
        <title>Genomic Encyclopedia of Type Strains, Phase IV (KMG-IV): sequencing the most valuable type-strain genomes for metagenomic binning, comparative biology and taxonomic classification.</title>
        <authorList>
            <person name="Goeker M."/>
        </authorList>
    </citation>
    <scope>NUCLEOTIDE SEQUENCE [LARGE SCALE GENOMIC DNA]</scope>
    <source>
        <strain evidence="10 11">DSM 25890</strain>
    </source>
</reference>
<dbReference type="SMART" id="SM00116">
    <property type="entry name" value="CBS"/>
    <property type="match status" value="2"/>
</dbReference>
<dbReference type="Pfam" id="PF02833">
    <property type="entry name" value="DHHA2"/>
    <property type="match status" value="1"/>
</dbReference>
<dbReference type="Pfam" id="PF07085">
    <property type="entry name" value="DRTGG"/>
    <property type="match status" value="1"/>
</dbReference>
<dbReference type="InterPro" id="IPR038222">
    <property type="entry name" value="DHHA2_dom_sf"/>
</dbReference>
<keyword evidence="11" id="KW-1185">Reference proteome</keyword>
<evidence type="ECO:0000256" key="7">
    <source>
        <dbReference type="ARBA" id="ARBA00047820"/>
    </source>
</evidence>
<sequence length="537" mass="60820">MGIFIFGHRNPDTDSVASAIALSYLKKQLGYDTLPCVIGNINKESQYILDYFEIPSPTLLKDVKTQVKDLHHDVVLGLPPTTSILYAYKLMETNSLETLAIIDVDNKLLGIVSMKDIAMGLIKGKFDELKTSYDNLVSDLSGTILTGHTREIEGRLTVVAYYYKTVAGILKETDIVIVGDRYDIIEHAIKSKVQLVIITGGKQIPEKYIQQASKNHVTLMSVPHDTYYTSKVINQCNYISTIMRTKSIIKFNIDDHLDDVKEAMGNSHFRNYPIVDDSNTFIGFINRRHIMNSGKKQVILVDHNEYAQSVEGLREAEILEIIDHHKLGDIATSMPIHFRNIPVGSTCTIIYQMFKEHQFLPTHEIAGLLLSGIISDTMYFKSPTTTHVDRQAVEELNMILNLDLDFFAMEVFKAGTSLEGQSIEEIFYKDFKEFALDGNRVGISQVFTLDIEDVFNRKEEFIHFIDKIFHGLSHDMTLLMVTDILKEGSYLLFKCKNQHLVTTAFDIPPQQGAFVKGIVSRKKQVVPQILEAINLLK</sequence>
<dbReference type="InterPro" id="IPR028979">
    <property type="entry name" value="Ser_kin/Pase_Hpr-like_N_sf"/>
</dbReference>
<dbReference type="Pfam" id="PF01368">
    <property type="entry name" value="DHH"/>
    <property type="match status" value="1"/>
</dbReference>
<dbReference type="InterPro" id="IPR000644">
    <property type="entry name" value="CBS_dom"/>
</dbReference>
<dbReference type="InterPro" id="IPR038763">
    <property type="entry name" value="DHH_sf"/>
</dbReference>
<dbReference type="Pfam" id="PF00571">
    <property type="entry name" value="CBS"/>
    <property type="match status" value="2"/>
</dbReference>
<proteinExistence type="predicted"/>
<dbReference type="Gene3D" id="3.90.1640.10">
    <property type="entry name" value="inorganic pyrophosphatase (n-terminal core)"/>
    <property type="match status" value="2"/>
</dbReference>
<dbReference type="Gene3D" id="3.10.310.20">
    <property type="entry name" value="DHHA2 domain"/>
    <property type="match status" value="1"/>
</dbReference>
<accession>A0ABS2NQX4</accession>
<organism evidence="10 11">
    <name type="scientific">Alkaliphilus hydrothermalis</name>
    <dbReference type="NCBI Taxonomy" id="1482730"/>
    <lineage>
        <taxon>Bacteria</taxon>
        <taxon>Bacillati</taxon>
        <taxon>Bacillota</taxon>
        <taxon>Clostridia</taxon>
        <taxon>Peptostreptococcales</taxon>
        <taxon>Natronincolaceae</taxon>
        <taxon>Alkaliphilus</taxon>
    </lineage>
</organism>
<dbReference type="NCBIfam" id="NF011443">
    <property type="entry name" value="PRK14869.1-5"/>
    <property type="match status" value="1"/>
</dbReference>
<dbReference type="NCBIfam" id="NF011440">
    <property type="entry name" value="PRK14869.1-2"/>
    <property type="match status" value="1"/>
</dbReference>
<evidence type="ECO:0000256" key="8">
    <source>
        <dbReference type="PROSITE-ProRule" id="PRU00703"/>
    </source>
</evidence>
<dbReference type="EC" id="3.6.1.1" evidence="2"/>
<dbReference type="PANTHER" id="PTHR12112">
    <property type="entry name" value="BNIP - RELATED"/>
    <property type="match status" value="1"/>
</dbReference>
<evidence type="ECO:0000313" key="10">
    <source>
        <dbReference type="EMBL" id="MBM7615349.1"/>
    </source>
</evidence>
<dbReference type="RefSeq" id="WP_204402442.1">
    <property type="nucleotide sequence ID" value="NZ_JAFBEE010000011.1"/>
</dbReference>